<protein>
    <submittedName>
        <fullName evidence="1">Uncharacterized protein</fullName>
    </submittedName>
</protein>
<evidence type="ECO:0000313" key="1">
    <source>
        <dbReference type="EMBL" id="KFD71914.1"/>
    </source>
</evidence>
<accession>A0A085NR18</accession>
<dbReference type="EMBL" id="KL367480">
    <property type="protein sequence ID" value="KFD71914.1"/>
    <property type="molecule type" value="Genomic_DNA"/>
</dbReference>
<proteinExistence type="predicted"/>
<dbReference type="AlphaFoldDB" id="A0A085NR18"/>
<organism evidence="1">
    <name type="scientific">Trichuris suis</name>
    <name type="common">pig whipworm</name>
    <dbReference type="NCBI Taxonomy" id="68888"/>
    <lineage>
        <taxon>Eukaryota</taxon>
        <taxon>Metazoa</taxon>
        <taxon>Ecdysozoa</taxon>
        <taxon>Nematoda</taxon>
        <taxon>Enoplea</taxon>
        <taxon>Dorylaimia</taxon>
        <taxon>Trichinellida</taxon>
        <taxon>Trichuridae</taxon>
        <taxon>Trichuris</taxon>
    </lineage>
</organism>
<reference evidence="1" key="1">
    <citation type="journal article" date="2014" name="Nat. Genet.">
        <title>Genome and transcriptome of the porcine whipworm Trichuris suis.</title>
        <authorList>
            <person name="Jex A.R."/>
            <person name="Nejsum P."/>
            <person name="Schwarz E.M."/>
            <person name="Hu L."/>
            <person name="Young N.D."/>
            <person name="Hall R.S."/>
            <person name="Korhonen P.K."/>
            <person name="Liao S."/>
            <person name="Thamsborg S."/>
            <person name="Xia J."/>
            <person name="Xu P."/>
            <person name="Wang S."/>
            <person name="Scheerlinck J.P."/>
            <person name="Hofmann A."/>
            <person name="Sternberg P.W."/>
            <person name="Wang J."/>
            <person name="Gasser R.B."/>
        </authorList>
    </citation>
    <scope>NUCLEOTIDE SEQUENCE [LARGE SCALE GENOMIC DNA]</scope>
    <source>
        <strain evidence="1">DCEP-RM93F</strain>
    </source>
</reference>
<name>A0A085NR18_9BILA</name>
<gene>
    <name evidence="1" type="ORF">M514_16024</name>
</gene>
<dbReference type="Proteomes" id="UP000030758">
    <property type="component" value="Unassembled WGS sequence"/>
</dbReference>
<sequence>MDTYAAQIFLLEAQNLVKEKSYCLIEMFNFEETNLCLRCMTKSSYISIDHRHATGICTAKECATAMLGVNASGDFKLKPLVLHRYAN</sequence>